<dbReference type="Proteomes" id="UP001241605">
    <property type="component" value="Plasmid unnamed3"/>
</dbReference>
<geneLocation type="plasmid" evidence="1 2">
    <name>unnamed3</name>
</geneLocation>
<sequence length="656" mass="73425">MTTDDGTAWQAVQDEARKMANRGQHAEGLAHLLNAASTPASDLQLAAIFQYASTHGQYEQVLDLAEAYAEGRKSRLLRHRFCNAWALDVLRKAGRFDTVLDMISSFEPDQMAVPLFYHHLATALHDEAFLRAVDGDPRLEKLFVLSVEQAHIDQRTPSEFILRNSTQFIAAPQAYTTFLLIHRRLMTTVLDRLSQSKNVLLVRLQLNAVEGLSGKALVTALADATPREVSAIWTMHKARLHQLMRLFYIDGSFEYAASHLAPQIILTFEKLGVGHPDTALTLIVENWVDRIAQRYEGHTGDMPTGVLDQLAILHKARAPQVYDWYIANRPNSAELSGLRIFNPERSFPAPRLSPDRKPRVAVCISGQLRGYKLAFPKMQRHLLANTEPVIFVDAWRKIGRKTPTPAQAWRMFDGEFLNAYQSVANNMGYPAMQARYPALTTLDDASNVDAQALADFYGCPIDHVRVEDDETGAFVHYSNPQKMYHKIQGAQALLESSGIDADAVLRIRPDKNINGAAREFDWHRMIDTSLNDRVFYADFPYRTHPSSGLVIGDQAGIATMELMHVYANARDTTVEAGKLGWEDWPAQPRAHANLSHALWLNGVRVDTMPVQWGNNFDPDRLSSAATLALVEQDISSRTPDSNDDRLVAAARADLAK</sequence>
<keyword evidence="2" id="KW-1185">Reference proteome</keyword>
<reference evidence="1 2" key="1">
    <citation type="submission" date="2023-05" db="EMBL/GenBank/DDBJ databases">
        <title>YMD87, complete Genome.</title>
        <authorList>
            <person name="Zhang J."/>
            <person name="Xu X."/>
        </authorList>
    </citation>
    <scope>NUCLEOTIDE SEQUENCE [LARGE SCALE GENOMIC DNA]</scope>
    <source>
        <strain evidence="1 2">YMD87</strain>
        <plasmid evidence="1 2">unnamed3</plasmid>
    </source>
</reference>
<accession>A0ABY8QN63</accession>
<name>A0ABY8QN63_9RHOB</name>
<keyword evidence="1" id="KW-0614">Plasmid</keyword>
<proteinExistence type="predicted"/>
<dbReference type="EMBL" id="CP124619">
    <property type="protein sequence ID" value="WGW06064.1"/>
    <property type="molecule type" value="Genomic_DNA"/>
</dbReference>
<evidence type="ECO:0000313" key="1">
    <source>
        <dbReference type="EMBL" id="WGW06064.1"/>
    </source>
</evidence>
<organism evidence="1 2">
    <name type="scientific">Tropicibacter oceani</name>
    <dbReference type="NCBI Taxonomy" id="3058420"/>
    <lineage>
        <taxon>Bacteria</taxon>
        <taxon>Pseudomonadati</taxon>
        <taxon>Pseudomonadota</taxon>
        <taxon>Alphaproteobacteria</taxon>
        <taxon>Rhodobacterales</taxon>
        <taxon>Roseobacteraceae</taxon>
        <taxon>Tropicibacter</taxon>
    </lineage>
</organism>
<evidence type="ECO:0000313" key="2">
    <source>
        <dbReference type="Proteomes" id="UP001241605"/>
    </source>
</evidence>
<protein>
    <submittedName>
        <fullName evidence="1">Uncharacterized protein</fullName>
    </submittedName>
</protein>
<gene>
    <name evidence="1" type="ORF">QF118_19655</name>
</gene>
<dbReference type="RefSeq" id="WP_282302687.1">
    <property type="nucleotide sequence ID" value="NZ_CP124619.1"/>
</dbReference>